<dbReference type="GO" id="GO:0009306">
    <property type="term" value="P:protein secretion"/>
    <property type="evidence" value="ECO:0007669"/>
    <property type="project" value="InterPro"/>
</dbReference>
<proteinExistence type="inferred from homology"/>
<comment type="caution">
    <text evidence="4">The sequence shown here is derived from an EMBL/GenBank/DDBJ whole genome shotgun (WGS) entry which is preliminary data.</text>
</comment>
<dbReference type="PRINTS" id="PR00811">
    <property type="entry name" value="BCTERIALGSPD"/>
</dbReference>
<dbReference type="PANTHER" id="PTHR30332">
    <property type="entry name" value="PROBABLE GENERAL SECRETION PATHWAY PROTEIN D"/>
    <property type="match status" value="1"/>
</dbReference>
<dbReference type="InterPro" id="IPR001775">
    <property type="entry name" value="GspD/PilQ"/>
</dbReference>
<evidence type="ECO:0000259" key="3">
    <source>
        <dbReference type="Pfam" id="PF13629"/>
    </source>
</evidence>
<dbReference type="RefSeq" id="WP_025405064.1">
    <property type="nucleotide sequence ID" value="NZ_CP008914.2"/>
</dbReference>
<dbReference type="GO" id="GO:0015627">
    <property type="term" value="C:type II protein secretion system complex"/>
    <property type="evidence" value="ECO:0007669"/>
    <property type="project" value="TreeGrafter"/>
</dbReference>
<comment type="similarity">
    <text evidence="1">Belongs to the bacterial secretin family.</text>
</comment>
<feature type="domain" description="Pilus formation protein N-terminal" evidence="3">
    <location>
        <begin position="67"/>
        <end position="137"/>
    </location>
</feature>
<evidence type="ECO:0000313" key="5">
    <source>
        <dbReference type="Proteomes" id="UP001272137"/>
    </source>
</evidence>
<dbReference type="InterPro" id="IPR032789">
    <property type="entry name" value="T2SS-T3SS_pil_N"/>
</dbReference>
<name>A0AAW9CVX8_BURTH</name>
<dbReference type="Proteomes" id="UP001272137">
    <property type="component" value="Unassembled WGS sequence"/>
</dbReference>
<dbReference type="InterPro" id="IPR004846">
    <property type="entry name" value="T2SS/T3SS_dom"/>
</dbReference>
<sequence length="492" mass="51666">MWSVIGGIGVRQSPSVRALAFAAASPHAARARAHAIGRRAAAAALWWLALALGAAVEPRLARAAEPAAVLAVPAGGGEMVKLPQPAVAVFVADPDVADVHVPTPQAVFVLGKKAGTTTLFALGANDRTILRETVVVNVDTPSLQRILDARFPQLHLTLAGAPGSLMVSGRVPSAADADAVVQTLKPYLRQQESLVNRLTLARPIQVHLRVRITEVDRNITQQLGINWSALGASGNFVGGLFNGRTLFDTASKAFDLSPSGAFSVVGGFHTSHYSIDGVLDALDQEGLITMLAEPNLTAISGQTASFLAGGEFPIPVAQDTTGAITIQFKPYGVSLDFTPTVLADNRISLKVRPEVSEIDPTNSVTTGSIKVPALTVRRVDTTVELSSGQSFAIGGLLQSKSSDVLAELPGLARLPVLGKLFSSRNYLNDKTEVVVIVTPYIVQPANPGELRDALDDITRPSSDIEFVLQRSLGIDPLGGDAPRLTGPAGFVY</sequence>
<organism evidence="4 5">
    <name type="scientific">Burkholderia thailandensis</name>
    <dbReference type="NCBI Taxonomy" id="57975"/>
    <lineage>
        <taxon>Bacteria</taxon>
        <taxon>Pseudomonadati</taxon>
        <taxon>Pseudomonadota</taxon>
        <taxon>Betaproteobacteria</taxon>
        <taxon>Burkholderiales</taxon>
        <taxon>Burkholderiaceae</taxon>
        <taxon>Burkholderia</taxon>
        <taxon>pseudomallei group</taxon>
    </lineage>
</organism>
<dbReference type="AlphaFoldDB" id="A0AAW9CVX8"/>
<reference evidence="4" key="1">
    <citation type="submission" date="2018-08" db="EMBL/GenBank/DDBJ databases">
        <title>Identification of Burkholderia cepacia strains that express a Burkholderia pseudomallei-like capsular polysaccharide.</title>
        <authorList>
            <person name="Burtnick M.N."/>
            <person name="Vongsouvath M."/>
            <person name="Newton P."/>
            <person name="Wuthiekanun V."/>
            <person name="Limmathurotsakul D."/>
            <person name="Brett P.J."/>
            <person name="Chantratita N."/>
            <person name="Dance D.A."/>
        </authorList>
    </citation>
    <scope>NUCLEOTIDE SEQUENCE</scope>
    <source>
        <strain evidence="4">SBXCC001</strain>
    </source>
</reference>
<evidence type="ECO:0000313" key="4">
    <source>
        <dbReference type="EMBL" id="MDW9253831.1"/>
    </source>
</evidence>
<evidence type="ECO:0000256" key="1">
    <source>
        <dbReference type="RuleBase" id="RU004003"/>
    </source>
</evidence>
<evidence type="ECO:0000259" key="2">
    <source>
        <dbReference type="Pfam" id="PF00263"/>
    </source>
</evidence>
<accession>A0AAW9CVX8</accession>
<dbReference type="KEGG" id="btha:DR62_2777"/>
<dbReference type="InterPro" id="IPR050810">
    <property type="entry name" value="Bact_Secretion_Sys_Channel"/>
</dbReference>
<protein>
    <submittedName>
        <fullName evidence="4">Bacterial type II and III secretion system family protein</fullName>
    </submittedName>
</protein>
<dbReference type="PANTHER" id="PTHR30332:SF17">
    <property type="entry name" value="TYPE IV PILIATION SYSTEM PROTEIN DR_0774-RELATED"/>
    <property type="match status" value="1"/>
</dbReference>
<gene>
    <name evidence="4" type="ORF">C7S16_0553</name>
</gene>
<dbReference type="Pfam" id="PF00263">
    <property type="entry name" value="Secretin"/>
    <property type="match status" value="1"/>
</dbReference>
<dbReference type="Pfam" id="PF13629">
    <property type="entry name" value="T2SS-T3SS_pil_N"/>
    <property type="match status" value="1"/>
</dbReference>
<feature type="domain" description="Type II/III secretion system secretin-like" evidence="2">
    <location>
        <begin position="281"/>
        <end position="443"/>
    </location>
</feature>
<dbReference type="EMBL" id="QXCT01000002">
    <property type="protein sequence ID" value="MDW9253831.1"/>
    <property type="molecule type" value="Genomic_DNA"/>
</dbReference>